<dbReference type="EMBL" id="JAMZIH010006435">
    <property type="protein sequence ID" value="KAJ1673924.1"/>
    <property type="molecule type" value="Genomic_DNA"/>
</dbReference>
<comment type="caution">
    <text evidence="1">The sequence shown here is derived from an EMBL/GenBank/DDBJ whole genome shotgun (WGS) entry which is preliminary data.</text>
</comment>
<name>A0ACC1HHY8_9FUNG</name>
<evidence type="ECO:0000313" key="1">
    <source>
        <dbReference type="EMBL" id="KAJ1673924.1"/>
    </source>
</evidence>
<gene>
    <name evidence="1" type="primary">TOM40_1</name>
    <name evidence="1" type="ORF">EV182_004304</name>
</gene>
<proteinExistence type="predicted"/>
<evidence type="ECO:0000313" key="2">
    <source>
        <dbReference type="Proteomes" id="UP001145114"/>
    </source>
</evidence>
<keyword evidence="2" id="KW-1185">Reference proteome</keyword>
<accession>A0ACC1HHY8</accession>
<organism evidence="1 2">
    <name type="scientific">Spiromyces aspiralis</name>
    <dbReference type="NCBI Taxonomy" id="68401"/>
    <lineage>
        <taxon>Eukaryota</taxon>
        <taxon>Fungi</taxon>
        <taxon>Fungi incertae sedis</taxon>
        <taxon>Zoopagomycota</taxon>
        <taxon>Kickxellomycotina</taxon>
        <taxon>Kickxellomycetes</taxon>
        <taxon>Kickxellales</taxon>
        <taxon>Kickxellaceae</taxon>
        <taxon>Spiromyces</taxon>
    </lineage>
</organism>
<protein>
    <submittedName>
        <fullName evidence="1">Translocase of outer mitochondrial membrane</fullName>
    </submittedName>
</protein>
<feature type="non-terminal residue" evidence="1">
    <location>
        <position position="171"/>
    </location>
</feature>
<reference evidence="1" key="1">
    <citation type="submission" date="2022-06" db="EMBL/GenBank/DDBJ databases">
        <title>Phylogenomic reconstructions and comparative analyses of Kickxellomycotina fungi.</title>
        <authorList>
            <person name="Reynolds N.K."/>
            <person name="Stajich J.E."/>
            <person name="Barry K."/>
            <person name="Grigoriev I.V."/>
            <person name="Crous P."/>
            <person name="Smith M.E."/>
        </authorList>
    </citation>
    <scope>NUCLEOTIDE SEQUENCE</scope>
    <source>
        <strain evidence="1">RSA 2271</strain>
    </source>
</reference>
<dbReference type="Proteomes" id="UP001145114">
    <property type="component" value="Unassembled WGS sequence"/>
</dbReference>
<sequence>MAAISETSSAPPLRQGISASELAGQFDRSPLDRTAAASSGEGFQFWNPVSWYKTLSRYREELSLPQPGSIEKINKEMKVTTLTNFFFEGGSASLTKMLSPNFQVMHTFQLGLPGSPSSYNFASVYANEQGLMHGSMDNEGNLQARWHYAWSKALETRVQAQLARGGGQSMV</sequence>